<feature type="domain" description="ABC transmembrane type-1" evidence="8">
    <location>
        <begin position="83"/>
        <end position="287"/>
    </location>
</feature>
<reference evidence="9 10" key="1">
    <citation type="submission" date="2018-09" db="EMBL/GenBank/DDBJ databases">
        <title>Paenibacillus aracenensis nov. sp. isolated from a cave in southern Spain.</title>
        <authorList>
            <person name="Jurado V."/>
            <person name="Gutierrez-Patricio S."/>
            <person name="Gonzalez-Pimentel J.L."/>
            <person name="Miller A.Z."/>
            <person name="Laiz L."/>
            <person name="Saiz-Jimenez C."/>
        </authorList>
    </citation>
    <scope>NUCLEOTIDE SEQUENCE [LARGE SCALE GENOMIC DNA]</scope>
    <source>
        <strain evidence="9 10">DSM 22867</strain>
    </source>
</reference>
<dbReference type="GO" id="GO:0055085">
    <property type="term" value="P:transmembrane transport"/>
    <property type="evidence" value="ECO:0007669"/>
    <property type="project" value="InterPro"/>
</dbReference>
<comment type="subcellular location">
    <subcellularLocation>
        <location evidence="1 7">Cell membrane</location>
        <topology evidence="1 7">Multi-pass membrane protein</topology>
    </subcellularLocation>
</comment>
<dbReference type="Gene3D" id="1.10.3720.10">
    <property type="entry name" value="MetI-like"/>
    <property type="match status" value="1"/>
</dbReference>
<dbReference type="EMBL" id="QXQA01000002">
    <property type="protein sequence ID" value="RIX59719.1"/>
    <property type="molecule type" value="Genomic_DNA"/>
</dbReference>
<dbReference type="Pfam" id="PF00528">
    <property type="entry name" value="BPD_transp_1"/>
    <property type="match status" value="1"/>
</dbReference>
<evidence type="ECO:0000313" key="9">
    <source>
        <dbReference type="EMBL" id="RIX59719.1"/>
    </source>
</evidence>
<feature type="transmembrane region" description="Helical" evidence="7">
    <location>
        <begin position="275"/>
        <end position="293"/>
    </location>
</feature>
<keyword evidence="4 7" id="KW-0812">Transmembrane</keyword>
<sequence length="308" mass="34964">MKPGRPGKSYDIHRLPPVWNALLHLFAGGFAFVCIFPFVFVVILSFTDENALLMYGYRIVPEQWSTQAYTYLFKTGDQLFRSYGVTILITVIGTLLSVCMTTLYAYALSRSNFKYRKFFTFFAFFTMLFGGGLVPTYIVVAQMLQLKDTLWALILPMAMNAFHIIVLRTFLQTMVPNPIIESGKIDGASEFRILFRLVVPISLPGIATIALFCTLSYWNDWFNALLYIDSGHLVPLQSLLMRIEQSMQFIISNSALLNSGQSREMLQSLPQETTRMAMVVLATGPIVFAYPFFQRYFIQGLTIGAVKD</sequence>
<comment type="similarity">
    <text evidence="7">Belongs to the binding-protein-dependent transport system permease family.</text>
</comment>
<keyword evidence="2 7" id="KW-0813">Transport</keyword>
<gene>
    <name evidence="9" type="ORF">D3P08_06220</name>
</gene>
<dbReference type="AlphaFoldDB" id="A0A3A1VFM8"/>
<evidence type="ECO:0000256" key="6">
    <source>
        <dbReference type="ARBA" id="ARBA00023136"/>
    </source>
</evidence>
<evidence type="ECO:0000256" key="3">
    <source>
        <dbReference type="ARBA" id="ARBA00022475"/>
    </source>
</evidence>
<protein>
    <submittedName>
        <fullName evidence="9">Carbohydrate ABC transporter permease</fullName>
    </submittedName>
</protein>
<evidence type="ECO:0000256" key="5">
    <source>
        <dbReference type="ARBA" id="ARBA00022989"/>
    </source>
</evidence>
<dbReference type="Proteomes" id="UP000266482">
    <property type="component" value="Unassembled WGS sequence"/>
</dbReference>
<comment type="caution">
    <text evidence="9">The sequence shown here is derived from an EMBL/GenBank/DDBJ whole genome shotgun (WGS) entry which is preliminary data.</text>
</comment>
<feature type="transmembrane region" description="Helical" evidence="7">
    <location>
        <begin position="150"/>
        <end position="171"/>
    </location>
</feature>
<evidence type="ECO:0000256" key="1">
    <source>
        <dbReference type="ARBA" id="ARBA00004651"/>
    </source>
</evidence>
<feature type="transmembrane region" description="Helical" evidence="7">
    <location>
        <begin position="21"/>
        <end position="46"/>
    </location>
</feature>
<feature type="transmembrane region" description="Helical" evidence="7">
    <location>
        <begin position="193"/>
        <end position="218"/>
    </location>
</feature>
<dbReference type="OrthoDB" id="9810086at2"/>
<dbReference type="PANTHER" id="PTHR43744">
    <property type="entry name" value="ABC TRANSPORTER PERMEASE PROTEIN MG189-RELATED-RELATED"/>
    <property type="match status" value="1"/>
</dbReference>
<proteinExistence type="inferred from homology"/>
<evidence type="ECO:0000313" key="10">
    <source>
        <dbReference type="Proteomes" id="UP000266482"/>
    </source>
</evidence>
<feature type="transmembrane region" description="Helical" evidence="7">
    <location>
        <begin position="83"/>
        <end position="106"/>
    </location>
</feature>
<keyword evidence="6 7" id="KW-0472">Membrane</keyword>
<dbReference type="SUPFAM" id="SSF161098">
    <property type="entry name" value="MetI-like"/>
    <property type="match status" value="1"/>
</dbReference>
<dbReference type="RefSeq" id="WP_119598551.1">
    <property type="nucleotide sequence ID" value="NZ_QXQA01000002.1"/>
</dbReference>
<keyword evidence="3" id="KW-1003">Cell membrane</keyword>
<dbReference type="PANTHER" id="PTHR43744:SF9">
    <property type="entry name" value="POLYGALACTURONAN_RHAMNOGALACTURONAN TRANSPORT SYSTEM PERMEASE PROTEIN YTCP"/>
    <property type="match status" value="1"/>
</dbReference>
<feature type="transmembrane region" description="Helical" evidence="7">
    <location>
        <begin position="118"/>
        <end position="138"/>
    </location>
</feature>
<dbReference type="CDD" id="cd06261">
    <property type="entry name" value="TM_PBP2"/>
    <property type="match status" value="1"/>
</dbReference>
<dbReference type="PROSITE" id="PS50928">
    <property type="entry name" value="ABC_TM1"/>
    <property type="match status" value="1"/>
</dbReference>
<keyword evidence="10" id="KW-1185">Reference proteome</keyword>
<keyword evidence="5 7" id="KW-1133">Transmembrane helix</keyword>
<evidence type="ECO:0000256" key="2">
    <source>
        <dbReference type="ARBA" id="ARBA00022448"/>
    </source>
</evidence>
<dbReference type="InterPro" id="IPR000515">
    <property type="entry name" value="MetI-like"/>
</dbReference>
<evidence type="ECO:0000256" key="4">
    <source>
        <dbReference type="ARBA" id="ARBA00022692"/>
    </source>
</evidence>
<dbReference type="InterPro" id="IPR035906">
    <property type="entry name" value="MetI-like_sf"/>
</dbReference>
<name>A0A3A1VFM8_9BACL</name>
<organism evidence="9 10">
    <name type="scientific">Paenibacillus nanensis</name>
    <dbReference type="NCBI Taxonomy" id="393251"/>
    <lineage>
        <taxon>Bacteria</taxon>
        <taxon>Bacillati</taxon>
        <taxon>Bacillota</taxon>
        <taxon>Bacilli</taxon>
        <taxon>Bacillales</taxon>
        <taxon>Paenibacillaceae</taxon>
        <taxon>Paenibacillus</taxon>
    </lineage>
</organism>
<accession>A0A3A1VFM8</accession>
<dbReference type="GO" id="GO:0005886">
    <property type="term" value="C:plasma membrane"/>
    <property type="evidence" value="ECO:0007669"/>
    <property type="project" value="UniProtKB-SubCell"/>
</dbReference>
<evidence type="ECO:0000259" key="8">
    <source>
        <dbReference type="PROSITE" id="PS50928"/>
    </source>
</evidence>
<evidence type="ECO:0000256" key="7">
    <source>
        <dbReference type="RuleBase" id="RU363032"/>
    </source>
</evidence>